<evidence type="ECO:0000259" key="5">
    <source>
        <dbReference type="PROSITE" id="PS50211"/>
    </source>
</evidence>
<feature type="repeat" description="WD" evidence="3">
    <location>
        <begin position="877"/>
        <end position="895"/>
    </location>
</feature>
<evidence type="ECO:0000313" key="8">
    <source>
        <dbReference type="Proteomes" id="UP000006727"/>
    </source>
</evidence>
<dbReference type="OrthoDB" id="6019893at2759"/>
<dbReference type="EnsemblPlants" id="Pp3c26_9700V3.1">
    <property type="protein sequence ID" value="Pp3c26_9700V3.1"/>
    <property type="gene ID" value="Pp3c26_9700"/>
</dbReference>
<dbReference type="Pfam" id="PF12335">
    <property type="entry name" value="SBF2"/>
    <property type="match status" value="1"/>
</dbReference>
<dbReference type="InterPro" id="IPR001680">
    <property type="entry name" value="WD40_rpt"/>
</dbReference>
<dbReference type="Gene3D" id="3.30.450.200">
    <property type="match status" value="1"/>
</dbReference>
<dbReference type="InterPro" id="IPR005113">
    <property type="entry name" value="uDENN_dom"/>
</dbReference>
<dbReference type="Gramene" id="Pp3c26_9700V3.2">
    <property type="protein sequence ID" value="Pp3c26_9700V3.2"/>
    <property type="gene ID" value="Pp3c26_9700"/>
</dbReference>
<dbReference type="GO" id="GO:0005886">
    <property type="term" value="C:plasma membrane"/>
    <property type="evidence" value="ECO:0007669"/>
    <property type="project" value="EnsemblPlants"/>
</dbReference>
<dbReference type="InterPro" id="IPR036322">
    <property type="entry name" value="WD40_repeat_dom_sf"/>
</dbReference>
<protein>
    <recommendedName>
        <fullName evidence="5">UDENN domain-containing protein</fullName>
    </recommendedName>
</protein>
<dbReference type="PROSITE" id="PS50211">
    <property type="entry name" value="DENN"/>
    <property type="match status" value="1"/>
</dbReference>
<dbReference type="AlphaFoldDB" id="A0A2K1ICE7"/>
<dbReference type="InterPro" id="IPR020472">
    <property type="entry name" value="WD40_PAC1"/>
</dbReference>
<dbReference type="RefSeq" id="XP_024366781.1">
    <property type="nucleotide sequence ID" value="XM_024511013.2"/>
</dbReference>
<dbReference type="PANTHER" id="PTHR12296:SF21">
    <property type="entry name" value="DENN DOMAIN-CONTAINING PROTEIN 3"/>
    <property type="match status" value="1"/>
</dbReference>
<dbReference type="GO" id="GO:0045824">
    <property type="term" value="P:negative regulation of innate immune response"/>
    <property type="evidence" value="ECO:0007669"/>
    <property type="project" value="EnsemblPlants"/>
</dbReference>
<evidence type="ECO:0000256" key="3">
    <source>
        <dbReference type="PROSITE-ProRule" id="PRU00221"/>
    </source>
</evidence>
<dbReference type="PANTHER" id="PTHR12296">
    <property type="entry name" value="DENN DOMAIN-CONTAINING PROTEIN 4"/>
    <property type="match status" value="1"/>
</dbReference>
<dbReference type="FunCoup" id="A0A2K1ICE7">
    <property type="interactions" value="2559"/>
</dbReference>
<evidence type="ECO:0000313" key="7">
    <source>
        <dbReference type="EnsemblPlants" id="Pp3c26_9700V3.1"/>
    </source>
</evidence>
<feature type="compositionally biased region" description="Polar residues" evidence="4">
    <location>
        <begin position="774"/>
        <end position="796"/>
    </location>
</feature>
<dbReference type="InterPro" id="IPR022096">
    <property type="entry name" value="SBF1/SBF2"/>
</dbReference>
<dbReference type="SUPFAM" id="SSF50978">
    <property type="entry name" value="WD40 repeat-like"/>
    <property type="match status" value="1"/>
</dbReference>
<dbReference type="InterPro" id="IPR015943">
    <property type="entry name" value="WD40/YVTN_repeat-like_dom_sf"/>
</dbReference>
<dbReference type="SMART" id="SM00799">
    <property type="entry name" value="DENN"/>
    <property type="match status" value="1"/>
</dbReference>
<dbReference type="Gramene" id="Pp3c26_9700V3.1">
    <property type="protein sequence ID" value="Pp3c26_9700V3.1"/>
    <property type="gene ID" value="Pp3c26_9700"/>
</dbReference>
<dbReference type="InterPro" id="IPR043153">
    <property type="entry name" value="DENN_C"/>
</dbReference>
<feature type="repeat" description="WD" evidence="3">
    <location>
        <begin position="1030"/>
        <end position="1069"/>
    </location>
</feature>
<reference evidence="6 8" key="2">
    <citation type="journal article" date="2018" name="Plant J.">
        <title>The Physcomitrella patens chromosome-scale assembly reveals moss genome structure and evolution.</title>
        <authorList>
            <person name="Lang D."/>
            <person name="Ullrich K.K."/>
            <person name="Murat F."/>
            <person name="Fuchs J."/>
            <person name="Jenkins J."/>
            <person name="Haas F.B."/>
            <person name="Piednoel M."/>
            <person name="Gundlach H."/>
            <person name="Van Bel M."/>
            <person name="Meyberg R."/>
            <person name="Vives C."/>
            <person name="Morata J."/>
            <person name="Symeonidi A."/>
            <person name="Hiss M."/>
            <person name="Muchero W."/>
            <person name="Kamisugi Y."/>
            <person name="Saleh O."/>
            <person name="Blanc G."/>
            <person name="Decker E.L."/>
            <person name="van Gessel N."/>
            <person name="Grimwood J."/>
            <person name="Hayes R.D."/>
            <person name="Graham S.W."/>
            <person name="Gunter L.E."/>
            <person name="McDaniel S.F."/>
            <person name="Hoernstein S.N.W."/>
            <person name="Larsson A."/>
            <person name="Li F.W."/>
            <person name="Perroud P.F."/>
            <person name="Phillips J."/>
            <person name="Ranjan P."/>
            <person name="Rokshar D.S."/>
            <person name="Rothfels C.J."/>
            <person name="Schneider L."/>
            <person name="Shu S."/>
            <person name="Stevenson D.W."/>
            <person name="Thummler F."/>
            <person name="Tillich M."/>
            <person name="Villarreal Aguilar J.C."/>
            <person name="Widiez T."/>
            <person name="Wong G.K."/>
            <person name="Wymore A."/>
            <person name="Zhang Y."/>
            <person name="Zimmer A.D."/>
            <person name="Quatrano R.S."/>
            <person name="Mayer K.F.X."/>
            <person name="Goodstein D."/>
            <person name="Casacuberta J.M."/>
            <person name="Vandepoele K."/>
            <person name="Reski R."/>
            <person name="Cuming A.C."/>
            <person name="Tuskan G.A."/>
            <person name="Maumus F."/>
            <person name="Salse J."/>
            <person name="Schmutz J."/>
            <person name="Rensing S.A."/>
        </authorList>
    </citation>
    <scope>NUCLEOTIDE SEQUENCE [LARGE SCALE GENOMIC DNA]</scope>
    <source>
        <strain evidence="7 8">cv. Gransden 2004</strain>
    </source>
</reference>
<feature type="repeat" description="WD" evidence="3">
    <location>
        <begin position="1070"/>
        <end position="1111"/>
    </location>
</feature>
<name>A0A2K1ICE7_PHYPA</name>
<keyword evidence="2" id="KW-0677">Repeat</keyword>
<reference evidence="7" key="3">
    <citation type="submission" date="2020-12" db="UniProtKB">
        <authorList>
            <consortium name="EnsemblPlants"/>
        </authorList>
    </citation>
    <scope>IDENTIFICATION</scope>
</reference>
<dbReference type="CDD" id="cd00200">
    <property type="entry name" value="WD40"/>
    <property type="match status" value="1"/>
</dbReference>
<evidence type="ECO:0000256" key="1">
    <source>
        <dbReference type="ARBA" id="ARBA00022574"/>
    </source>
</evidence>
<evidence type="ECO:0000256" key="2">
    <source>
        <dbReference type="ARBA" id="ARBA00022737"/>
    </source>
</evidence>
<feature type="region of interest" description="Disordered" evidence="4">
    <location>
        <begin position="761"/>
        <end position="846"/>
    </location>
</feature>
<dbReference type="InterPro" id="IPR037516">
    <property type="entry name" value="Tripartite_DENN"/>
</dbReference>
<dbReference type="InterPro" id="IPR051696">
    <property type="entry name" value="DENN_Domain_GEFs"/>
</dbReference>
<feature type="repeat" description="WD" evidence="3">
    <location>
        <begin position="907"/>
        <end position="946"/>
    </location>
</feature>
<organism evidence="6">
    <name type="scientific">Physcomitrium patens</name>
    <name type="common">Spreading-leaved earth moss</name>
    <name type="synonym">Physcomitrella patens</name>
    <dbReference type="NCBI Taxonomy" id="3218"/>
    <lineage>
        <taxon>Eukaryota</taxon>
        <taxon>Viridiplantae</taxon>
        <taxon>Streptophyta</taxon>
        <taxon>Embryophyta</taxon>
        <taxon>Bryophyta</taxon>
        <taxon>Bryophytina</taxon>
        <taxon>Bryopsida</taxon>
        <taxon>Funariidae</taxon>
        <taxon>Funariales</taxon>
        <taxon>Funariaceae</taxon>
        <taxon>Physcomitrium</taxon>
    </lineage>
</organism>
<evidence type="ECO:0000313" key="6">
    <source>
        <dbReference type="EMBL" id="PNR26949.1"/>
    </source>
</evidence>
<dbReference type="SMART" id="SM00801">
    <property type="entry name" value="dDENN"/>
    <property type="match status" value="1"/>
</dbReference>
<dbReference type="Pfam" id="PF00400">
    <property type="entry name" value="WD40"/>
    <property type="match status" value="5"/>
</dbReference>
<gene>
    <name evidence="7" type="primary">LOC112278026</name>
    <name evidence="6" type="ORF">PHYPA_030430</name>
</gene>
<reference evidence="6 8" key="1">
    <citation type="journal article" date="2008" name="Science">
        <title>The Physcomitrella genome reveals evolutionary insights into the conquest of land by plants.</title>
        <authorList>
            <person name="Rensing S."/>
            <person name="Lang D."/>
            <person name="Zimmer A."/>
            <person name="Terry A."/>
            <person name="Salamov A."/>
            <person name="Shapiro H."/>
            <person name="Nishiyama T."/>
            <person name="Perroud P.-F."/>
            <person name="Lindquist E."/>
            <person name="Kamisugi Y."/>
            <person name="Tanahashi T."/>
            <person name="Sakakibara K."/>
            <person name="Fujita T."/>
            <person name="Oishi K."/>
            <person name="Shin-I T."/>
            <person name="Kuroki Y."/>
            <person name="Toyoda A."/>
            <person name="Suzuki Y."/>
            <person name="Hashimoto A."/>
            <person name="Yamaguchi K."/>
            <person name="Sugano A."/>
            <person name="Kohara Y."/>
            <person name="Fujiyama A."/>
            <person name="Anterola A."/>
            <person name="Aoki S."/>
            <person name="Ashton N."/>
            <person name="Barbazuk W.B."/>
            <person name="Barker E."/>
            <person name="Bennetzen J."/>
            <person name="Bezanilla M."/>
            <person name="Blankenship R."/>
            <person name="Cho S.H."/>
            <person name="Dutcher S."/>
            <person name="Estelle M."/>
            <person name="Fawcett J.A."/>
            <person name="Gundlach H."/>
            <person name="Hanada K."/>
            <person name="Heyl A."/>
            <person name="Hicks K.A."/>
            <person name="Hugh J."/>
            <person name="Lohr M."/>
            <person name="Mayer K."/>
            <person name="Melkozernov A."/>
            <person name="Murata T."/>
            <person name="Nelson D."/>
            <person name="Pils B."/>
            <person name="Prigge M."/>
            <person name="Reiss B."/>
            <person name="Renner T."/>
            <person name="Rombauts S."/>
            <person name="Rushton P."/>
            <person name="Sanderfoot A."/>
            <person name="Schween G."/>
            <person name="Shiu S.-H."/>
            <person name="Stueber K."/>
            <person name="Theodoulou F.L."/>
            <person name="Tu H."/>
            <person name="Van de Peer Y."/>
            <person name="Verrier P.J."/>
            <person name="Waters E."/>
            <person name="Wood A."/>
            <person name="Yang L."/>
            <person name="Cove D."/>
            <person name="Cuming A."/>
            <person name="Hasebe M."/>
            <person name="Lucas S."/>
            <person name="Mishler D.B."/>
            <person name="Reski R."/>
            <person name="Grigoriev I."/>
            <person name="Quatrano R.S."/>
            <person name="Boore J.L."/>
        </authorList>
    </citation>
    <scope>NUCLEOTIDE SEQUENCE [LARGE SCALE GENOMIC DNA]</scope>
    <source>
        <strain evidence="7 8">cv. Gransden 2004</strain>
    </source>
</reference>
<keyword evidence="1 3" id="KW-0853">WD repeat</keyword>
<accession>A0A2K1ICE7</accession>
<feature type="repeat" description="WD" evidence="3">
    <location>
        <begin position="988"/>
        <end position="1029"/>
    </location>
</feature>
<dbReference type="Pfam" id="PF02141">
    <property type="entry name" value="DENN"/>
    <property type="match status" value="1"/>
</dbReference>
<dbReference type="GeneID" id="112278026"/>
<feature type="repeat" description="WD" evidence="3">
    <location>
        <begin position="947"/>
        <end position="987"/>
    </location>
</feature>
<dbReference type="SMART" id="SM00800">
    <property type="entry name" value="uDENN"/>
    <property type="match status" value="1"/>
</dbReference>
<dbReference type="Pfam" id="PF03456">
    <property type="entry name" value="uDENN"/>
    <property type="match status" value="1"/>
</dbReference>
<feature type="domain" description="UDENN" evidence="5">
    <location>
        <begin position="20"/>
        <end position="442"/>
    </location>
</feature>
<dbReference type="GO" id="GO:0032483">
    <property type="term" value="P:regulation of Rab protein signal transduction"/>
    <property type="evidence" value="ECO:0000318"/>
    <property type="project" value="GO_Central"/>
</dbReference>
<dbReference type="GO" id="GO:0031410">
    <property type="term" value="C:cytoplasmic vesicle"/>
    <property type="evidence" value="ECO:0000318"/>
    <property type="project" value="GO_Central"/>
</dbReference>
<feature type="compositionally biased region" description="Low complexity" evidence="4">
    <location>
        <begin position="836"/>
        <end position="846"/>
    </location>
</feature>
<dbReference type="KEGG" id="ppp:112278026"/>
<dbReference type="GO" id="GO:0010235">
    <property type="term" value="P:guard mother cell cytokinesis"/>
    <property type="evidence" value="ECO:0007669"/>
    <property type="project" value="EnsemblPlants"/>
</dbReference>
<dbReference type="EMBL" id="ABEU02000026">
    <property type="protein sequence ID" value="PNR26949.1"/>
    <property type="molecule type" value="Genomic_DNA"/>
</dbReference>
<evidence type="ECO:0000256" key="4">
    <source>
        <dbReference type="SAM" id="MobiDB-lite"/>
    </source>
</evidence>
<dbReference type="Gene3D" id="2.130.10.10">
    <property type="entry name" value="YVTN repeat-like/Quinoprotein amine dehydrogenase"/>
    <property type="match status" value="2"/>
</dbReference>
<dbReference type="PRINTS" id="PR00320">
    <property type="entry name" value="GPROTEINBRPT"/>
</dbReference>
<dbReference type="GO" id="GO:0030136">
    <property type="term" value="C:clathrin-coated vesicle"/>
    <property type="evidence" value="ECO:0007669"/>
    <property type="project" value="EnsemblPlants"/>
</dbReference>
<dbReference type="STRING" id="3218.A0A2K1ICE7"/>
<dbReference type="InterPro" id="IPR001194">
    <property type="entry name" value="cDENN_dom"/>
</dbReference>
<dbReference type="SMART" id="SM00320">
    <property type="entry name" value="WD40"/>
    <property type="match status" value="8"/>
</dbReference>
<dbReference type="PaxDb" id="3218-PP1S6_61V6.1"/>
<sequence length="1202" mass="132507">MGRLLEYFLVCGLGPDLQTTYIPPTRGYFGTNAYYQPALLDQFPPSELAACPDPPDQLPVCVLPDGVRIYSQGPSSQDPSSSPRSYPIVLTEGDGSKIYLSCIAFRDPVDDDVAQAYNIPANYYVDKCICFLSRSPCFELFRDALEEIYRCCFSASGCSKPIWDIIAHVVLSVPFPSPGMGQILFSVDSYLLTVEAPPKDGLPHADMSFEPLVRSLDIENLILLFTAVLLERRILLRANKYSLLTVVAESIRLLIYPVQWQHVYIPVLFFAGVDYIDAPTPYLMGLHSSIDIHSASLDGVMVVDLDNNKVDCGDALPNLPETEGRQLRNSLLQLVHPTLTHMDRLRSTNSFVRRFSKPWCKDHDTELRLIFLQFFASVLSGYRDFVDSVIRAANPFNAGAFLRKRSRIMGCSDDTMVTEWLSSQGFMSFIVSDDCSSNSGPNLVDRLQAAISRGEDRYSVLPARPNAPEVLTVLDADRQVPVSRSRHCYDRFPAFLRTPAQDEKRKAILAAAVEQLRKSSFGPGGNADNLNSQAAEQDLMVNDIKAKLQGLWKRLVSLGPTEDPLSSAEYGTISVLIESDADIGRSGFVECLREHIQSGWECDLTELQFNAVKELMKTTISRAASRNDMKIVRHSLEIASEIHRKDHANVTDYIQRHLGALPVWDDLRFWEGYFDHLMYMDSDNKNGPYAALVTEHLVVLAKHMAGLGFRDLKAWTILETIAKNNSPGVNNLIGLRGLLALMRYAGEGYWGLLPDQAMQLHTQQQQQITDQSTSDENNQSSSETTGIGRSWVQSMFSRDRNALNHSGGTGRARGSQPALERSDSSRTMQTPAPEPGSRAGANRGSSGVRLLRGHKAAVTALHAGIRQEMGDCMGDYEDTGYFISGSADCTIKIWDPSLRGSELRATFIGHTRPIRAISSDKIRVVSGSDDNRVLVWDKNSKQLQQELKGHEGKVNIVRMLKGERILSASHDGSVKMWDIRSDSCVATVGKSPSPILCMDYDDSTEILAAAGVDGVGNVWDVRAGKKMHSLIGHSSWIRSLRMGDNSIVTGSDDWTARVWSVSNGACEAVLACHSGAVTNVEYCSADKGIITGSADGLVRIWELAEGNSLKCVSSLEGVHAGGILSIKAGSRWLAVGASDNTMSLFHRPEQDDGSRLPPWKLLRTPPRSAAVVRCVASDVERGRICSGARNGLLRLWEPVTAY</sequence>
<proteinExistence type="predicted"/>
<dbReference type="GO" id="GO:0009825">
    <property type="term" value="P:multidimensional cell growth"/>
    <property type="evidence" value="ECO:0007669"/>
    <property type="project" value="EnsemblPlants"/>
</dbReference>
<dbReference type="FunFam" id="2.130.10.10:FF:000624">
    <property type="entry name" value="DENN domain and WD repeat-containing protein SCD1"/>
    <property type="match status" value="1"/>
</dbReference>
<dbReference type="Gene3D" id="3.40.50.11500">
    <property type="match status" value="1"/>
</dbReference>
<dbReference type="Proteomes" id="UP000006727">
    <property type="component" value="Chromosome 26"/>
</dbReference>
<dbReference type="PROSITE" id="PS00678">
    <property type="entry name" value="WD_REPEATS_1"/>
    <property type="match status" value="2"/>
</dbReference>
<dbReference type="EnsemblPlants" id="Pp3c26_9700V3.2">
    <property type="protein sequence ID" value="Pp3c26_9700V3.2"/>
    <property type="gene ID" value="Pp3c26_9700"/>
</dbReference>
<dbReference type="InterPro" id="IPR005112">
    <property type="entry name" value="dDENN_dom"/>
</dbReference>
<dbReference type="InterPro" id="IPR019775">
    <property type="entry name" value="WD40_repeat_CS"/>
</dbReference>
<feature type="compositionally biased region" description="Low complexity" evidence="4">
    <location>
        <begin position="761"/>
        <end position="772"/>
    </location>
</feature>
<keyword evidence="8" id="KW-1185">Reference proteome</keyword>
<dbReference type="PROSITE" id="PS50082">
    <property type="entry name" value="WD_REPEATS_2"/>
    <property type="match status" value="6"/>
</dbReference>
<dbReference type="OMA" id="MYKKDPN"/>
<dbReference type="PROSITE" id="PS50294">
    <property type="entry name" value="WD_REPEATS_REGION"/>
    <property type="match status" value="3"/>
</dbReference>